<dbReference type="Proteomes" id="UP001065265">
    <property type="component" value="Chromosome"/>
</dbReference>
<keyword evidence="1" id="KW-0732">Signal</keyword>
<evidence type="ECO:0000313" key="2">
    <source>
        <dbReference type="EMBL" id="UVI38332.1"/>
    </source>
</evidence>
<keyword evidence="3" id="KW-1185">Reference proteome</keyword>
<dbReference type="EMBL" id="CP092471">
    <property type="protein sequence ID" value="UVI38332.1"/>
    <property type="molecule type" value="Genomic_DNA"/>
</dbReference>
<evidence type="ECO:0000256" key="1">
    <source>
        <dbReference type="SAM" id="SignalP"/>
    </source>
</evidence>
<gene>
    <name evidence="2" type="ORF">L1F33_08650</name>
</gene>
<feature type="signal peptide" evidence="1">
    <location>
        <begin position="1"/>
        <end position="20"/>
    </location>
</feature>
<proteinExistence type="predicted"/>
<accession>A0ABY5SV11</accession>
<evidence type="ECO:0000313" key="3">
    <source>
        <dbReference type="Proteomes" id="UP001065265"/>
    </source>
</evidence>
<feature type="chain" id="PRO_5047154810" description="PRC-barrel domain-containing protein" evidence="1">
    <location>
        <begin position="21"/>
        <end position="189"/>
    </location>
</feature>
<organism evidence="2 3">
    <name type="scientific">Qipengyuania spongiae</name>
    <dbReference type="NCBI Taxonomy" id="2909673"/>
    <lineage>
        <taxon>Bacteria</taxon>
        <taxon>Pseudomonadati</taxon>
        <taxon>Pseudomonadota</taxon>
        <taxon>Alphaproteobacteria</taxon>
        <taxon>Sphingomonadales</taxon>
        <taxon>Erythrobacteraceae</taxon>
        <taxon>Qipengyuania</taxon>
    </lineage>
</organism>
<protein>
    <recommendedName>
        <fullName evidence="4">PRC-barrel domain-containing protein</fullName>
    </recommendedName>
</protein>
<reference evidence="2" key="1">
    <citation type="submission" date="2022-02" db="EMBL/GenBank/DDBJ databases">
        <title>Qipengyuania spongiae sp. nov., isolated from marine sponge.</title>
        <authorList>
            <person name="Li Z."/>
            <person name="Zhang M."/>
        </authorList>
    </citation>
    <scope>NUCLEOTIDE SEQUENCE</scope>
    <source>
        <strain evidence="2">PHS-Z21</strain>
    </source>
</reference>
<evidence type="ECO:0008006" key="4">
    <source>
        <dbReference type="Google" id="ProtNLM"/>
    </source>
</evidence>
<name>A0ABY5SV11_9SPHN</name>
<dbReference type="RefSeq" id="WP_265557496.1">
    <property type="nucleotide sequence ID" value="NZ_CP092471.1"/>
</dbReference>
<sequence length="189" mass="18901">MNTLKLAAAAIALSATPAFAQDAAPADATAESQVVAGATVYGPQGNAVGTIESVADGQAILNTGKHMVPLAVNMYGPGDNGPTITVTKAQLDGMVDAQIAEANTARDAALVEGAAVMTADNASLGTVLEIDGANVVIARGGDETNKVTLPREYLAMGETGLMARLTNEQIDQAMSAQADAGTAMEAGAE</sequence>